<evidence type="ECO:0000313" key="1">
    <source>
        <dbReference type="EMBL" id="CAI2201102.1"/>
    </source>
</evidence>
<reference evidence="1" key="1">
    <citation type="submission" date="2022-08" db="EMBL/GenBank/DDBJ databases">
        <authorList>
            <person name="Kallberg Y."/>
            <person name="Tangrot J."/>
            <person name="Rosling A."/>
        </authorList>
    </citation>
    <scope>NUCLEOTIDE SEQUENCE</scope>
    <source>
        <strain evidence="1">Wild A</strain>
    </source>
</reference>
<sequence length="69" mass="7781">IQVLITPKSAKTVSHQLRHTLHEITRVAQSHSICIIPNTPPLSQDLIERIFPNSSFHDQLQSINSEISN</sequence>
<dbReference type="EMBL" id="CAMKVN010026505">
    <property type="protein sequence ID" value="CAI2201102.1"/>
    <property type="molecule type" value="Genomic_DNA"/>
</dbReference>
<dbReference type="AlphaFoldDB" id="A0A9W4TBM5"/>
<evidence type="ECO:0000313" key="2">
    <source>
        <dbReference type="Proteomes" id="UP001153678"/>
    </source>
</evidence>
<comment type="caution">
    <text evidence="1">The sequence shown here is derived from an EMBL/GenBank/DDBJ whole genome shotgun (WGS) entry which is preliminary data.</text>
</comment>
<organism evidence="1 2">
    <name type="scientific">Funneliformis geosporum</name>
    <dbReference type="NCBI Taxonomy" id="1117311"/>
    <lineage>
        <taxon>Eukaryota</taxon>
        <taxon>Fungi</taxon>
        <taxon>Fungi incertae sedis</taxon>
        <taxon>Mucoromycota</taxon>
        <taxon>Glomeromycotina</taxon>
        <taxon>Glomeromycetes</taxon>
        <taxon>Glomerales</taxon>
        <taxon>Glomeraceae</taxon>
        <taxon>Funneliformis</taxon>
    </lineage>
</organism>
<accession>A0A9W4TBM5</accession>
<name>A0A9W4TBM5_9GLOM</name>
<protein>
    <submittedName>
        <fullName evidence="1">9997_t:CDS:1</fullName>
    </submittedName>
</protein>
<feature type="non-terminal residue" evidence="1">
    <location>
        <position position="69"/>
    </location>
</feature>
<dbReference type="Proteomes" id="UP001153678">
    <property type="component" value="Unassembled WGS sequence"/>
</dbReference>
<feature type="non-terminal residue" evidence="1">
    <location>
        <position position="1"/>
    </location>
</feature>
<gene>
    <name evidence="1" type="ORF">FWILDA_LOCUS19898</name>
</gene>
<keyword evidence="2" id="KW-1185">Reference proteome</keyword>
<proteinExistence type="predicted"/>